<dbReference type="Proteomes" id="UP001281761">
    <property type="component" value="Unassembled WGS sequence"/>
</dbReference>
<keyword evidence="4" id="KW-0677">Repeat</keyword>
<protein>
    <submittedName>
        <fullName evidence="7">Importin subunit beta-1</fullName>
    </submittedName>
</protein>
<gene>
    <name evidence="7" type="ORF">BLNAU_198</name>
</gene>
<dbReference type="InterPro" id="IPR040122">
    <property type="entry name" value="Importin_beta"/>
</dbReference>
<comment type="subcellular location">
    <subcellularLocation>
        <location evidence="1">Cytoplasm</location>
    </subcellularLocation>
</comment>
<keyword evidence="5" id="KW-0653">Protein transport</keyword>
<keyword evidence="3" id="KW-0963">Cytoplasm</keyword>
<evidence type="ECO:0000313" key="7">
    <source>
        <dbReference type="EMBL" id="KAK2964897.1"/>
    </source>
</evidence>
<comment type="caution">
    <text evidence="7">The sequence shown here is derived from an EMBL/GenBank/DDBJ whole genome shotgun (WGS) entry which is preliminary data.</text>
</comment>
<dbReference type="SUPFAM" id="SSF48371">
    <property type="entry name" value="ARM repeat"/>
    <property type="match status" value="1"/>
</dbReference>
<dbReference type="PANTHER" id="PTHR10527">
    <property type="entry name" value="IMPORTIN BETA"/>
    <property type="match status" value="1"/>
</dbReference>
<evidence type="ECO:0000256" key="2">
    <source>
        <dbReference type="ARBA" id="ARBA00022448"/>
    </source>
</evidence>
<feature type="domain" description="Importin N-terminal" evidence="6">
    <location>
        <begin position="34"/>
        <end position="97"/>
    </location>
</feature>
<dbReference type="EMBL" id="JARBJD010000001">
    <property type="protein sequence ID" value="KAK2964897.1"/>
    <property type="molecule type" value="Genomic_DNA"/>
</dbReference>
<evidence type="ECO:0000256" key="4">
    <source>
        <dbReference type="ARBA" id="ARBA00022737"/>
    </source>
</evidence>
<organism evidence="7 8">
    <name type="scientific">Blattamonas nauphoetae</name>
    <dbReference type="NCBI Taxonomy" id="2049346"/>
    <lineage>
        <taxon>Eukaryota</taxon>
        <taxon>Metamonada</taxon>
        <taxon>Preaxostyla</taxon>
        <taxon>Oxymonadida</taxon>
        <taxon>Blattamonas</taxon>
    </lineage>
</organism>
<dbReference type="InterPro" id="IPR001494">
    <property type="entry name" value="Importin-beta_N"/>
</dbReference>
<evidence type="ECO:0000256" key="1">
    <source>
        <dbReference type="ARBA" id="ARBA00004496"/>
    </source>
</evidence>
<dbReference type="InterPro" id="IPR011989">
    <property type="entry name" value="ARM-like"/>
</dbReference>
<reference evidence="7 8" key="1">
    <citation type="journal article" date="2022" name="bioRxiv">
        <title>Genomics of Preaxostyla Flagellates Illuminates Evolutionary Transitions and the Path Towards Mitochondrial Loss.</title>
        <authorList>
            <person name="Novak L.V.F."/>
            <person name="Treitli S.C."/>
            <person name="Pyrih J."/>
            <person name="Halakuc P."/>
            <person name="Pipaliya S.V."/>
            <person name="Vacek V."/>
            <person name="Brzon O."/>
            <person name="Soukal P."/>
            <person name="Eme L."/>
            <person name="Dacks J.B."/>
            <person name="Karnkowska A."/>
            <person name="Elias M."/>
            <person name="Hampl V."/>
        </authorList>
    </citation>
    <scope>NUCLEOTIDE SEQUENCE [LARGE SCALE GENOMIC DNA]</scope>
    <source>
        <strain evidence="7">NAU3</strain>
        <tissue evidence="7">Gut</tissue>
    </source>
</reference>
<sequence>MSSIHQYLDECNSHDTTVREQAELFLSSQREANFTNYCSVLCTALRCEQEEPHLRRLAAILLKNSIQLLDLSAKPLWISLSDTDRTDIRTTCFQLISHNNDHVSGGATQVLATIGSIEITRNMSNFVNDLVQAFDQSETQARQNILRCLGFICEDSTNNELDRYSNSLLICILHGLHESQHLPVRVAGGEALLVSLDFASENMLIKDQRDAIFAVIFEMCRDIQHPDLQKLGFECLLQVVCSYYEHLEQYIKDIFHLTNTALSIRNSGENENQKVVNGELAKMGMSVWYLIGQKETEIAEKESSIAMDNERDQTDQLQSESKNYLKAAAPQLVTTILEILCEIDEDLYSPEEDCLIDTSTNVLAFISSLMGDELHQVVVPFVQQLFFATEWQKKDAAIRVVTAISSGTSPEILIPYLDAFLPAALSLYQSHNHVIRYSLLSLIQSISHNSITSLAKQTEVILQILLAALNDENSTISQKACSTVEEIGSVAAELYKDDDEDDGGEGPLPREPTNFTSPFIAVLFDPLLAKAQNFESTSAQFASVAWSALLHLVEGSALDAVPLITARVSEVINNFVPVMDRFAVTIDAELQQGQVLSQFSDEQITQISCAVSFVGVSLPLISPITPQLDQEIFDFAILALNLHDAIVTEDALLLLDSIAKQEAAAFLGDNRLPLCFDFLTQTIAMTEYENIVANSLNVIGTIVRSCGTNTLPQVLNLLEPVLDQIEVGCRIVPTLPNYSCPECPFQPKENVTIPPLSQFSVNNLADFVGIVSDYSLFASSSVFGSLPRIMWMMARLACSLAFDSPHCTSDSLDNLRSHALTCISSLLQALNDLKETSQQDNNEELFKTMGTILIQQSANVTNVIQTLILFDSDPQLMAQLSSENEVGLDTTVSLLELISDVAVVYEKDAKVFLNTALIRGFVKKMLHDDEADVRNAAKGTRKSLKKAEIDRL</sequence>
<keyword evidence="8" id="KW-1185">Reference proteome</keyword>
<keyword evidence="2" id="KW-0813">Transport</keyword>
<dbReference type="Gene3D" id="1.25.10.10">
    <property type="entry name" value="Leucine-rich Repeat Variant"/>
    <property type="match status" value="1"/>
</dbReference>
<name>A0ABQ9YMB2_9EUKA</name>
<evidence type="ECO:0000313" key="8">
    <source>
        <dbReference type="Proteomes" id="UP001281761"/>
    </source>
</evidence>
<accession>A0ABQ9YMB2</accession>
<evidence type="ECO:0000256" key="5">
    <source>
        <dbReference type="ARBA" id="ARBA00022927"/>
    </source>
</evidence>
<evidence type="ECO:0000256" key="3">
    <source>
        <dbReference type="ARBA" id="ARBA00022490"/>
    </source>
</evidence>
<dbReference type="InterPro" id="IPR016024">
    <property type="entry name" value="ARM-type_fold"/>
</dbReference>
<proteinExistence type="predicted"/>
<dbReference type="Pfam" id="PF03810">
    <property type="entry name" value="IBN_N"/>
    <property type="match status" value="1"/>
</dbReference>
<evidence type="ECO:0000259" key="6">
    <source>
        <dbReference type="Pfam" id="PF03810"/>
    </source>
</evidence>